<keyword evidence="4" id="KW-0460">Magnesium</keyword>
<dbReference type="EC" id="2.4.1.20" evidence="6"/>
<protein>
    <submittedName>
        <fullName evidence="6">Probable cellobiose phosphorylase</fullName>
        <ecNumber evidence="6">2.4.1.20</ecNumber>
    </submittedName>
</protein>
<dbReference type="RefSeq" id="WP_012696768.1">
    <property type="nucleotide sequence ID" value="NC_012559.1"/>
</dbReference>
<dbReference type="CDD" id="cd10807">
    <property type="entry name" value="YdjC_like_3"/>
    <property type="match status" value="1"/>
</dbReference>
<dbReference type="EMBL" id="CP001154">
    <property type="protein sequence ID" value="ACO74282.1"/>
    <property type="molecule type" value="Genomic_DNA"/>
</dbReference>
<keyword evidence="7" id="KW-1185">Reference proteome</keyword>
<reference evidence="6 7" key="1">
    <citation type="journal article" date="2009" name="PLoS Genet.">
        <title>The complete genome and proteome of Laribacter hongkongensis reveal potential mechanisms for adaptations to different temperatures and habitats.</title>
        <authorList>
            <person name="Woo P.C."/>
            <person name="Lau S.K."/>
            <person name="Tse H."/>
            <person name="Teng J.L."/>
            <person name="Curreem S.O."/>
            <person name="Tsang A.K."/>
            <person name="Fan R.Y."/>
            <person name="Wong G.K."/>
            <person name="Huang Y."/>
            <person name="Loman N.J."/>
            <person name="Snyder L.A."/>
            <person name="Cai J.J."/>
            <person name="Huang J.D."/>
            <person name="Mak W."/>
            <person name="Pallen M.J."/>
            <person name="Lok S."/>
            <person name="Yuen K.Y."/>
        </authorList>
    </citation>
    <scope>NUCLEOTIDE SEQUENCE [LARGE SCALE GENOMIC DNA]</scope>
    <source>
        <strain evidence="6 7">HLHK9</strain>
    </source>
</reference>
<keyword evidence="2" id="KW-0479">Metal-binding</keyword>
<dbReference type="GO" id="GO:0047738">
    <property type="term" value="F:cellobiose phosphorylase activity"/>
    <property type="evidence" value="ECO:0007669"/>
    <property type="project" value="UniProtKB-EC"/>
</dbReference>
<evidence type="ECO:0000313" key="6">
    <source>
        <dbReference type="EMBL" id="ACO74282.1"/>
    </source>
</evidence>
<dbReference type="GO" id="GO:0046872">
    <property type="term" value="F:metal ion binding"/>
    <property type="evidence" value="ECO:0007669"/>
    <property type="project" value="UniProtKB-KW"/>
</dbReference>
<dbReference type="Pfam" id="PF04794">
    <property type="entry name" value="YdjC"/>
    <property type="match status" value="1"/>
</dbReference>
<sequence>MHQSDIIICADDFGLNGEVTDGIIDLLECNVITATSIFSGSLLVQQHHDWIHRHRNMAHFGLHFNLTEKIGAGTFWPLPKVMLSSKLHLISKNKIVHQLDWQIKNFADTLGFLPDYIDGHQHIHAFPVIRTALMDALYKNYDQDWPWIRGVEKITSGGGCVIKEQALKWMSSGFSRELTATNNTVKITNELAGMYDFNPSVDFSKLLLGWIERSGPKTILMVHPAIKENKQDPIGKSRLNEYLHLKKLSKKILLDKRC</sequence>
<dbReference type="STRING" id="557598.LHK_01292"/>
<evidence type="ECO:0000313" key="7">
    <source>
        <dbReference type="Proteomes" id="UP000002010"/>
    </source>
</evidence>
<dbReference type="HOGENOM" id="CLU_064244_3_0_4"/>
<evidence type="ECO:0000256" key="1">
    <source>
        <dbReference type="ARBA" id="ARBA00001946"/>
    </source>
</evidence>
<dbReference type="GO" id="GO:0005975">
    <property type="term" value="P:carbohydrate metabolic process"/>
    <property type="evidence" value="ECO:0007669"/>
    <property type="project" value="InterPro"/>
</dbReference>
<evidence type="ECO:0000256" key="4">
    <source>
        <dbReference type="ARBA" id="ARBA00022842"/>
    </source>
</evidence>
<dbReference type="GO" id="GO:0016787">
    <property type="term" value="F:hydrolase activity"/>
    <property type="evidence" value="ECO:0007669"/>
    <property type="project" value="UniProtKB-KW"/>
</dbReference>
<dbReference type="PANTHER" id="PTHR31609">
    <property type="entry name" value="YDJC DEACETYLASE FAMILY MEMBER"/>
    <property type="match status" value="1"/>
</dbReference>
<dbReference type="AlphaFoldDB" id="C1D741"/>
<dbReference type="Proteomes" id="UP000002010">
    <property type="component" value="Chromosome"/>
</dbReference>
<comment type="cofactor">
    <cofactor evidence="1">
        <name>Mg(2+)</name>
        <dbReference type="ChEBI" id="CHEBI:18420"/>
    </cofactor>
</comment>
<dbReference type="Gene3D" id="3.20.20.370">
    <property type="entry name" value="Glycoside hydrolase/deacetylase"/>
    <property type="match status" value="1"/>
</dbReference>
<dbReference type="PANTHER" id="PTHR31609:SF1">
    <property type="entry name" value="CARBOHYDRATE DEACETYLASE"/>
    <property type="match status" value="1"/>
</dbReference>
<organism evidence="6 7">
    <name type="scientific">Laribacter hongkongensis (strain HLHK9)</name>
    <dbReference type="NCBI Taxonomy" id="557598"/>
    <lineage>
        <taxon>Bacteria</taxon>
        <taxon>Pseudomonadati</taxon>
        <taxon>Pseudomonadota</taxon>
        <taxon>Betaproteobacteria</taxon>
        <taxon>Neisseriales</taxon>
        <taxon>Aquaspirillaceae</taxon>
        <taxon>Laribacter</taxon>
    </lineage>
</organism>
<name>C1D741_LARHH</name>
<dbReference type="KEGG" id="lhk:LHK_01292"/>
<evidence type="ECO:0000256" key="3">
    <source>
        <dbReference type="ARBA" id="ARBA00022801"/>
    </source>
</evidence>
<dbReference type="eggNOG" id="COG3394">
    <property type="taxonomic scope" value="Bacteria"/>
</dbReference>
<dbReference type="GO" id="GO:0019213">
    <property type="term" value="F:deacetylase activity"/>
    <property type="evidence" value="ECO:0007669"/>
    <property type="project" value="TreeGrafter"/>
</dbReference>
<dbReference type="SUPFAM" id="SSF88713">
    <property type="entry name" value="Glycoside hydrolase/deacetylase"/>
    <property type="match status" value="1"/>
</dbReference>
<keyword evidence="5" id="KW-0119">Carbohydrate metabolism</keyword>
<dbReference type="InterPro" id="IPR006879">
    <property type="entry name" value="YdjC-like"/>
</dbReference>
<proteinExistence type="predicted"/>
<evidence type="ECO:0000256" key="5">
    <source>
        <dbReference type="ARBA" id="ARBA00023277"/>
    </source>
</evidence>
<keyword evidence="6" id="KW-0328">Glycosyltransferase</keyword>
<keyword evidence="3" id="KW-0378">Hydrolase</keyword>
<gene>
    <name evidence="6" type="ordered locus">LHK_01292</name>
</gene>
<accession>C1D741</accession>
<keyword evidence="6" id="KW-0808">Transferase</keyword>
<dbReference type="InterPro" id="IPR011330">
    <property type="entry name" value="Glyco_hydro/deAcase_b/a-brl"/>
</dbReference>
<evidence type="ECO:0000256" key="2">
    <source>
        <dbReference type="ARBA" id="ARBA00022723"/>
    </source>
</evidence>